<evidence type="ECO:0000313" key="1">
    <source>
        <dbReference type="EMBL" id="MED6166839.1"/>
    </source>
</evidence>
<sequence>MAQDKFRRGRTAQENQNLVKQALAPHAYACPPRICVTPITPTTLATHPAQSIYSHTKATTHAHA</sequence>
<dbReference type="Proteomes" id="UP001341840">
    <property type="component" value="Unassembled WGS sequence"/>
</dbReference>
<dbReference type="EMBL" id="JASCZI010129782">
    <property type="protein sequence ID" value="MED6166839.1"/>
    <property type="molecule type" value="Genomic_DNA"/>
</dbReference>
<gene>
    <name evidence="1" type="ORF">PIB30_113250</name>
</gene>
<reference evidence="1 2" key="1">
    <citation type="journal article" date="2023" name="Plants (Basel)">
        <title>Bridging the Gap: Combining Genomics and Transcriptomics Approaches to Understand Stylosanthes scabra, an Orphan Legume from the Brazilian Caatinga.</title>
        <authorList>
            <person name="Ferreira-Neto J.R.C."/>
            <person name="da Silva M.D."/>
            <person name="Binneck E."/>
            <person name="de Melo N.F."/>
            <person name="da Silva R.H."/>
            <person name="de Melo A.L.T.M."/>
            <person name="Pandolfi V."/>
            <person name="Bustamante F.O."/>
            <person name="Brasileiro-Vidal A.C."/>
            <person name="Benko-Iseppon A.M."/>
        </authorList>
    </citation>
    <scope>NUCLEOTIDE SEQUENCE [LARGE SCALE GENOMIC DNA]</scope>
    <source>
        <tissue evidence="1">Leaves</tissue>
    </source>
</reference>
<proteinExistence type="predicted"/>
<name>A0ABU6V0N8_9FABA</name>
<keyword evidence="2" id="KW-1185">Reference proteome</keyword>
<evidence type="ECO:0000313" key="2">
    <source>
        <dbReference type="Proteomes" id="UP001341840"/>
    </source>
</evidence>
<protein>
    <submittedName>
        <fullName evidence="1">Uncharacterized protein</fullName>
    </submittedName>
</protein>
<organism evidence="1 2">
    <name type="scientific">Stylosanthes scabra</name>
    <dbReference type="NCBI Taxonomy" id="79078"/>
    <lineage>
        <taxon>Eukaryota</taxon>
        <taxon>Viridiplantae</taxon>
        <taxon>Streptophyta</taxon>
        <taxon>Embryophyta</taxon>
        <taxon>Tracheophyta</taxon>
        <taxon>Spermatophyta</taxon>
        <taxon>Magnoliopsida</taxon>
        <taxon>eudicotyledons</taxon>
        <taxon>Gunneridae</taxon>
        <taxon>Pentapetalae</taxon>
        <taxon>rosids</taxon>
        <taxon>fabids</taxon>
        <taxon>Fabales</taxon>
        <taxon>Fabaceae</taxon>
        <taxon>Papilionoideae</taxon>
        <taxon>50 kb inversion clade</taxon>
        <taxon>dalbergioids sensu lato</taxon>
        <taxon>Dalbergieae</taxon>
        <taxon>Pterocarpus clade</taxon>
        <taxon>Stylosanthes</taxon>
    </lineage>
</organism>
<comment type="caution">
    <text evidence="1">The sequence shown here is derived from an EMBL/GenBank/DDBJ whole genome shotgun (WGS) entry which is preliminary data.</text>
</comment>
<feature type="non-terminal residue" evidence="1">
    <location>
        <position position="64"/>
    </location>
</feature>
<accession>A0ABU6V0N8</accession>